<evidence type="ECO:0000259" key="1">
    <source>
        <dbReference type="PROSITE" id="PS50106"/>
    </source>
</evidence>
<dbReference type="PROSITE" id="PS50106">
    <property type="entry name" value="PDZ"/>
    <property type="match status" value="1"/>
</dbReference>
<feature type="domain" description="PDZ" evidence="1">
    <location>
        <begin position="287"/>
        <end position="344"/>
    </location>
</feature>
<dbReference type="Proteomes" id="UP000667650">
    <property type="component" value="Unassembled WGS sequence"/>
</dbReference>
<dbReference type="AlphaFoldDB" id="A0A964TBP3"/>
<evidence type="ECO:0000313" key="3">
    <source>
        <dbReference type="Proteomes" id="UP000667650"/>
    </source>
</evidence>
<organism evidence="2 3">
    <name type="scientific">Flagellimonas ochracea</name>
    <dbReference type="NCBI Taxonomy" id="2696472"/>
    <lineage>
        <taxon>Bacteria</taxon>
        <taxon>Pseudomonadati</taxon>
        <taxon>Bacteroidota</taxon>
        <taxon>Flavobacteriia</taxon>
        <taxon>Flavobacteriales</taxon>
        <taxon>Flavobacteriaceae</taxon>
        <taxon>Flagellimonas</taxon>
    </lineage>
</organism>
<dbReference type="InterPro" id="IPR021109">
    <property type="entry name" value="Peptidase_aspartic_dom_sf"/>
</dbReference>
<dbReference type="SUPFAM" id="SSF50156">
    <property type="entry name" value="PDZ domain-like"/>
    <property type="match status" value="1"/>
</dbReference>
<keyword evidence="3" id="KW-1185">Reference proteome</keyword>
<name>A0A964TBP3_9FLAO</name>
<dbReference type="Gene3D" id="2.40.70.10">
    <property type="entry name" value="Acid Proteases"/>
    <property type="match status" value="2"/>
</dbReference>
<dbReference type="InterPro" id="IPR036034">
    <property type="entry name" value="PDZ_sf"/>
</dbReference>
<reference evidence="2" key="1">
    <citation type="submission" date="2020-01" db="EMBL/GenBank/DDBJ databases">
        <title>Muricauda ochracea sp. nov., isolated from a tidal flat of Garorim bay in Korea.</title>
        <authorList>
            <person name="Kim D."/>
            <person name="Yoo Y."/>
            <person name="Kim J.-J."/>
        </authorList>
    </citation>
    <scope>NUCLEOTIDE SEQUENCE</scope>
    <source>
        <strain evidence="2">JGD-17</strain>
    </source>
</reference>
<dbReference type="Pfam" id="PF00595">
    <property type="entry name" value="PDZ"/>
    <property type="match status" value="1"/>
</dbReference>
<proteinExistence type="predicted"/>
<dbReference type="SUPFAM" id="SSF50630">
    <property type="entry name" value="Acid proteases"/>
    <property type="match status" value="1"/>
</dbReference>
<dbReference type="InterPro" id="IPR001478">
    <property type="entry name" value="PDZ"/>
</dbReference>
<evidence type="ECO:0000313" key="2">
    <source>
        <dbReference type="EMBL" id="NAY91918.1"/>
    </source>
</evidence>
<dbReference type="Gene3D" id="2.30.42.10">
    <property type="match status" value="1"/>
</dbReference>
<gene>
    <name evidence="2" type="ORF">GTQ34_08310</name>
</gene>
<protein>
    <submittedName>
        <fullName evidence="2">PDZ domain-containing protein</fullName>
    </submittedName>
</protein>
<dbReference type="Pfam" id="PF13975">
    <property type="entry name" value="gag-asp_proteas"/>
    <property type="match status" value="1"/>
</dbReference>
<comment type="caution">
    <text evidence="2">The sequence shown here is derived from an EMBL/GenBank/DDBJ whole genome shotgun (WGS) entry which is preliminary data.</text>
</comment>
<dbReference type="RefSeq" id="WP_166523313.1">
    <property type="nucleotide sequence ID" value="NZ_JAAABI010000002.1"/>
</dbReference>
<sequence length="392" mass="43170">MKKILVCFLVTYLGLVTSGKSQNDPSFLTKVEIETDFNLIFMPIMIHGHSYTMILDTGAGFSVLDEEVAKALNLNIENVRIMERPGGEVRLGTIKNLNYSVGNHSAEMTIASANLAEGGFNDYIGRPCAGILGADFISKYAMEINYFEKLLSLYSPDTYKIDGNKKKLSLVDGMPIVKSSLHHKDQTIEGSWLIDTGSMMSLGVNESFFGSYLKNNVNTYESLAVGFGGSTSGKMYKLDGFDLLGNEFNHIIAGHAEDGINDASFDGVIGGELISRFTIAFNYATKEIHLKPNAKKDNPIRWDLIGMLLAQTDKGIEVLHVYKNSPADHAQIQKGDLIAFINGKRAEAIGLPKIWETFHTKEGLAIALIISKDGIMRCANVVLRDYFNEKAE</sequence>
<dbReference type="EMBL" id="JAAABI010000002">
    <property type="protein sequence ID" value="NAY91918.1"/>
    <property type="molecule type" value="Genomic_DNA"/>
</dbReference>
<dbReference type="SMART" id="SM00228">
    <property type="entry name" value="PDZ"/>
    <property type="match status" value="1"/>
</dbReference>
<accession>A0A964TBP3</accession>